<feature type="binding site" evidence="7">
    <location>
        <position position="25"/>
    </location>
    <ligand>
        <name>5-amino-6-(D-ribitylamino)uracil</name>
        <dbReference type="ChEBI" id="CHEBI:15934"/>
    </ligand>
</feature>
<accession>A0A0G0AQM8</accession>
<dbReference type="HAMAP" id="MF_00178">
    <property type="entry name" value="Lumazine_synth"/>
    <property type="match status" value="1"/>
</dbReference>
<dbReference type="PANTHER" id="PTHR21058:SF0">
    <property type="entry name" value="6,7-DIMETHYL-8-RIBITYLLUMAZINE SYNTHASE"/>
    <property type="match status" value="1"/>
</dbReference>
<feature type="binding site" evidence="7">
    <location>
        <begin position="83"/>
        <end position="85"/>
    </location>
    <ligand>
        <name>5-amino-6-(D-ribitylamino)uracil</name>
        <dbReference type="ChEBI" id="CHEBI:15934"/>
    </ligand>
</feature>
<feature type="binding site" evidence="7">
    <location>
        <begin position="88"/>
        <end position="89"/>
    </location>
    <ligand>
        <name>(2S)-2-hydroxy-3-oxobutyl phosphate</name>
        <dbReference type="ChEBI" id="CHEBI:58830"/>
    </ligand>
</feature>
<sequence length="150" mass="16688">MKNNEYNFEPFDASKYRVGIVCARFNNEFTDKILDSAVSELKKYKISADKIDIKYVAGSVEILIVLQKLAKTKKYNCLLAVGAVIRGQTDHYGYVCKIVCEGVLRVMLDYSLPIGFAVLTVQNKKLAKSRISIGAQAVTATMQNINILGK</sequence>
<dbReference type="InterPro" id="IPR034964">
    <property type="entry name" value="LS"/>
</dbReference>
<feature type="binding site" evidence="7">
    <location>
        <position position="116"/>
    </location>
    <ligand>
        <name>5-amino-6-(D-ribitylamino)uracil</name>
        <dbReference type="ChEBI" id="CHEBI:15934"/>
    </ligand>
</feature>
<comment type="similarity">
    <text evidence="2 7">Belongs to the DMRL synthase family.</text>
</comment>
<dbReference type="PANTHER" id="PTHR21058">
    <property type="entry name" value="6,7-DIMETHYL-8-RIBITYLLUMAZINE SYNTHASE DMRL SYNTHASE LUMAZINE SYNTHASE"/>
    <property type="match status" value="1"/>
</dbReference>
<evidence type="ECO:0000256" key="5">
    <source>
        <dbReference type="ARBA" id="ARBA00022679"/>
    </source>
</evidence>
<evidence type="ECO:0000256" key="4">
    <source>
        <dbReference type="ARBA" id="ARBA00022619"/>
    </source>
</evidence>
<keyword evidence="4 7" id="KW-0686">Riboflavin biosynthesis</keyword>
<comment type="catalytic activity">
    <reaction evidence="6 7">
        <text>(2S)-2-hydroxy-3-oxobutyl phosphate + 5-amino-6-(D-ribitylamino)uracil = 6,7-dimethyl-8-(1-D-ribityl)lumazine + phosphate + 2 H2O + H(+)</text>
        <dbReference type="Rhea" id="RHEA:26152"/>
        <dbReference type="ChEBI" id="CHEBI:15377"/>
        <dbReference type="ChEBI" id="CHEBI:15378"/>
        <dbReference type="ChEBI" id="CHEBI:15934"/>
        <dbReference type="ChEBI" id="CHEBI:43474"/>
        <dbReference type="ChEBI" id="CHEBI:58201"/>
        <dbReference type="ChEBI" id="CHEBI:58830"/>
        <dbReference type="EC" id="2.5.1.78"/>
    </reaction>
</comment>
<comment type="caution">
    <text evidence="7">Lacks conserved residue(s) required for the propagation of feature annotation.</text>
</comment>
<dbReference type="CDD" id="cd09209">
    <property type="entry name" value="Lumazine_synthase-I"/>
    <property type="match status" value="1"/>
</dbReference>
<comment type="pathway">
    <text evidence="1 7">Cofactor biosynthesis; riboflavin biosynthesis; riboflavin from 2-hydroxy-3-oxobutyl phosphate and 5-amino-6-(D-ribitylamino)uracil: step 1/2.</text>
</comment>
<dbReference type="GO" id="GO:0005829">
    <property type="term" value="C:cytosol"/>
    <property type="evidence" value="ECO:0007669"/>
    <property type="project" value="TreeGrafter"/>
</dbReference>
<proteinExistence type="inferred from homology"/>
<feature type="active site" description="Proton donor" evidence="7">
    <location>
        <position position="91"/>
    </location>
</feature>
<dbReference type="Proteomes" id="UP000034927">
    <property type="component" value="Unassembled WGS sequence"/>
</dbReference>
<evidence type="ECO:0000256" key="3">
    <source>
        <dbReference type="ARBA" id="ARBA00012664"/>
    </source>
</evidence>
<dbReference type="InterPro" id="IPR036467">
    <property type="entry name" value="LS/RS_sf"/>
</dbReference>
<dbReference type="GO" id="GO:0000906">
    <property type="term" value="F:6,7-dimethyl-8-ribityllumazine synthase activity"/>
    <property type="evidence" value="ECO:0007669"/>
    <property type="project" value="UniProtKB-UniRule"/>
</dbReference>
<dbReference type="GO" id="GO:0009231">
    <property type="term" value="P:riboflavin biosynthetic process"/>
    <property type="evidence" value="ECO:0007669"/>
    <property type="project" value="UniProtKB-UniRule"/>
</dbReference>
<dbReference type="SUPFAM" id="SSF52121">
    <property type="entry name" value="Lumazine synthase"/>
    <property type="match status" value="1"/>
</dbReference>
<dbReference type="GO" id="GO:0009349">
    <property type="term" value="C:riboflavin synthase complex"/>
    <property type="evidence" value="ECO:0007669"/>
    <property type="project" value="UniProtKB-UniRule"/>
</dbReference>
<reference evidence="8 9" key="1">
    <citation type="journal article" date="2015" name="Nature">
        <title>rRNA introns, odd ribosomes, and small enigmatic genomes across a large radiation of phyla.</title>
        <authorList>
            <person name="Brown C.T."/>
            <person name="Hug L.A."/>
            <person name="Thomas B.C."/>
            <person name="Sharon I."/>
            <person name="Castelle C.J."/>
            <person name="Singh A."/>
            <person name="Wilkins M.J."/>
            <person name="Williams K.H."/>
            <person name="Banfield J.F."/>
        </authorList>
    </citation>
    <scope>NUCLEOTIDE SEQUENCE [LARGE SCALE GENOMIC DNA]</scope>
</reference>
<dbReference type="InterPro" id="IPR002180">
    <property type="entry name" value="LS/RS"/>
</dbReference>
<protein>
    <recommendedName>
        <fullName evidence="3 7">6,7-dimethyl-8-ribityllumazine synthase</fullName>
        <shortName evidence="7">DMRL synthase</shortName>
        <shortName evidence="7">LS</shortName>
        <shortName evidence="7">Lumazine synthase</shortName>
        <ecNumber evidence="3 7">2.5.1.78</ecNumber>
    </recommendedName>
</protein>
<evidence type="ECO:0000256" key="2">
    <source>
        <dbReference type="ARBA" id="ARBA00007424"/>
    </source>
</evidence>
<dbReference type="EC" id="2.5.1.78" evidence="3 7"/>
<dbReference type="AlphaFoldDB" id="A0A0G0AQM8"/>
<dbReference type="EMBL" id="LBPO01000008">
    <property type="protein sequence ID" value="KKP59134.1"/>
    <property type="molecule type" value="Genomic_DNA"/>
</dbReference>
<dbReference type="NCBIfam" id="TIGR00114">
    <property type="entry name" value="lumazine-synth"/>
    <property type="match status" value="1"/>
</dbReference>
<organism evidence="8 9">
    <name type="scientific">Candidatus Magasanikbacteria bacterium GW2011_GWC2_34_16</name>
    <dbReference type="NCBI Taxonomy" id="1619045"/>
    <lineage>
        <taxon>Bacteria</taxon>
        <taxon>Candidatus Magasanikiibacteriota</taxon>
    </lineage>
</organism>
<evidence type="ECO:0000313" key="9">
    <source>
        <dbReference type="Proteomes" id="UP000034927"/>
    </source>
</evidence>
<gene>
    <name evidence="7" type="primary">ribH</name>
    <name evidence="8" type="ORF">UR53_C0008G0004</name>
</gene>
<name>A0A0G0AQM8_9BACT</name>
<evidence type="ECO:0000313" key="8">
    <source>
        <dbReference type="EMBL" id="KKP59134.1"/>
    </source>
</evidence>
<comment type="function">
    <text evidence="7">Catalyzes the formation of 6,7-dimethyl-8-ribityllumazine by condensation of 5-amino-6-(D-ribitylamino)uracil with 3,4-dihydroxy-2-butanone 4-phosphate. This is the penultimate step in the biosynthesis of riboflavin.</text>
</comment>
<evidence type="ECO:0000256" key="1">
    <source>
        <dbReference type="ARBA" id="ARBA00004917"/>
    </source>
</evidence>
<evidence type="ECO:0000256" key="7">
    <source>
        <dbReference type="HAMAP-Rule" id="MF_00178"/>
    </source>
</evidence>
<comment type="caution">
    <text evidence="8">The sequence shown here is derived from an EMBL/GenBank/DDBJ whole genome shotgun (WGS) entry which is preliminary data.</text>
</comment>
<keyword evidence="5 7" id="KW-0808">Transferase</keyword>
<dbReference type="Pfam" id="PF00885">
    <property type="entry name" value="DMRL_synthase"/>
    <property type="match status" value="1"/>
</dbReference>
<evidence type="ECO:0000256" key="6">
    <source>
        <dbReference type="ARBA" id="ARBA00048785"/>
    </source>
</evidence>
<dbReference type="Gene3D" id="3.40.50.960">
    <property type="entry name" value="Lumazine/riboflavin synthase"/>
    <property type="match status" value="1"/>
</dbReference>
<feature type="binding site" evidence="7">
    <location>
        <begin position="59"/>
        <end position="61"/>
    </location>
    <ligand>
        <name>5-amino-6-(D-ribitylamino)uracil</name>
        <dbReference type="ChEBI" id="CHEBI:15934"/>
    </ligand>
</feature>
<dbReference type="UniPathway" id="UPA00275">
    <property type="reaction ID" value="UER00404"/>
</dbReference>